<reference evidence="2" key="1">
    <citation type="submission" date="2021-03" db="EMBL/GenBank/DDBJ databases">
        <authorList>
            <person name="Kanchanasin P."/>
            <person name="Saeng-In P."/>
            <person name="Phongsopitanun W."/>
            <person name="Yuki M."/>
            <person name="Kudo T."/>
            <person name="Ohkuma M."/>
            <person name="Tanasupawat S."/>
        </authorList>
    </citation>
    <scope>NUCLEOTIDE SEQUENCE</scope>
    <source>
        <strain evidence="2">GKU 128</strain>
    </source>
</reference>
<gene>
    <name evidence="2" type="ORF">J4573_11575</name>
</gene>
<feature type="transmembrane region" description="Helical" evidence="1">
    <location>
        <begin position="18"/>
        <end position="40"/>
    </location>
</feature>
<sequence length="224" mass="24426">MPESPAHQQPIPKARRGWLIVGAIAVLLLAGLGVAVTIGLRSDHHAAAQPRKFTRVPPGCGLVKPATVAPYVPSAHCTADAQYNTQLPNGALHRSAYWEPPESVKDHGRLYASLHADLSVTPLLRQFPTPKQELLQSARGNDRHLTDARQVRGLGDWAYITYRTDYSADNGTAELRTNWGNATLEVTYDGYHIDSHRHLTGAVDQRTAEAAVLSSARDIYAALN</sequence>
<keyword evidence="1" id="KW-0472">Membrane</keyword>
<dbReference type="AlphaFoldDB" id="A0A939P8B6"/>
<dbReference type="EMBL" id="JAGEOJ010000004">
    <property type="protein sequence ID" value="MBO2447731.1"/>
    <property type="molecule type" value="Genomic_DNA"/>
</dbReference>
<organism evidence="2 3">
    <name type="scientific">Actinomadura barringtoniae</name>
    <dbReference type="NCBI Taxonomy" id="1427535"/>
    <lineage>
        <taxon>Bacteria</taxon>
        <taxon>Bacillati</taxon>
        <taxon>Actinomycetota</taxon>
        <taxon>Actinomycetes</taxon>
        <taxon>Streptosporangiales</taxon>
        <taxon>Thermomonosporaceae</taxon>
        <taxon>Actinomadura</taxon>
    </lineage>
</organism>
<keyword evidence="1" id="KW-1133">Transmembrane helix</keyword>
<comment type="caution">
    <text evidence="2">The sequence shown here is derived from an EMBL/GenBank/DDBJ whole genome shotgun (WGS) entry which is preliminary data.</text>
</comment>
<evidence type="ECO:0000313" key="2">
    <source>
        <dbReference type="EMBL" id="MBO2447731.1"/>
    </source>
</evidence>
<dbReference type="Proteomes" id="UP000669179">
    <property type="component" value="Unassembled WGS sequence"/>
</dbReference>
<dbReference type="RefSeq" id="WP_208255363.1">
    <property type="nucleotide sequence ID" value="NZ_JAGEOJ010000004.1"/>
</dbReference>
<keyword evidence="3" id="KW-1185">Reference proteome</keyword>
<evidence type="ECO:0000256" key="1">
    <source>
        <dbReference type="SAM" id="Phobius"/>
    </source>
</evidence>
<accession>A0A939P8B6</accession>
<proteinExistence type="predicted"/>
<evidence type="ECO:0000313" key="3">
    <source>
        <dbReference type="Proteomes" id="UP000669179"/>
    </source>
</evidence>
<keyword evidence="1" id="KW-0812">Transmembrane</keyword>
<name>A0A939P8B6_9ACTN</name>
<protein>
    <submittedName>
        <fullName evidence="2">Uncharacterized protein</fullName>
    </submittedName>
</protein>